<sequence>MIKHSTEDPSLVRVGDYLLGLDFVFPLHYSQHLHSSPPTTTDDVMYSLHQPPVNTVLVSHPRPNCKLTGLTNHPWIGGGNLVDRDLDRDLVGPSLEFAPPPPLAHLGSGNILLRTPVGGRRPTWRCEIEARMAAGARVELGARLLAVEGAPGLGGVQTVR</sequence>
<proteinExistence type="predicted"/>
<organism evidence="1 2">
    <name type="scientific">Ficus carica</name>
    <name type="common">Common fig</name>
    <dbReference type="NCBI Taxonomy" id="3494"/>
    <lineage>
        <taxon>Eukaryota</taxon>
        <taxon>Viridiplantae</taxon>
        <taxon>Streptophyta</taxon>
        <taxon>Embryophyta</taxon>
        <taxon>Tracheophyta</taxon>
        <taxon>Spermatophyta</taxon>
        <taxon>Magnoliopsida</taxon>
        <taxon>eudicotyledons</taxon>
        <taxon>Gunneridae</taxon>
        <taxon>Pentapetalae</taxon>
        <taxon>rosids</taxon>
        <taxon>fabids</taxon>
        <taxon>Rosales</taxon>
        <taxon>Moraceae</taxon>
        <taxon>Ficeae</taxon>
        <taxon>Ficus</taxon>
    </lineage>
</organism>
<dbReference type="AlphaFoldDB" id="A0AA88A836"/>
<dbReference type="EMBL" id="BTGU01000025">
    <property type="protein sequence ID" value="GMN47450.1"/>
    <property type="molecule type" value="Genomic_DNA"/>
</dbReference>
<keyword evidence="2" id="KW-1185">Reference proteome</keyword>
<gene>
    <name evidence="1" type="ORF">TIFTF001_016633</name>
</gene>
<name>A0AA88A836_FICCA</name>
<dbReference type="Proteomes" id="UP001187192">
    <property type="component" value="Unassembled WGS sequence"/>
</dbReference>
<accession>A0AA88A836</accession>
<evidence type="ECO:0000313" key="2">
    <source>
        <dbReference type="Proteomes" id="UP001187192"/>
    </source>
</evidence>
<reference evidence="1" key="1">
    <citation type="submission" date="2023-07" db="EMBL/GenBank/DDBJ databases">
        <title>draft genome sequence of fig (Ficus carica).</title>
        <authorList>
            <person name="Takahashi T."/>
            <person name="Nishimura K."/>
        </authorList>
    </citation>
    <scope>NUCLEOTIDE SEQUENCE</scope>
</reference>
<comment type="caution">
    <text evidence="1">The sequence shown here is derived from an EMBL/GenBank/DDBJ whole genome shotgun (WGS) entry which is preliminary data.</text>
</comment>
<evidence type="ECO:0000313" key="1">
    <source>
        <dbReference type="EMBL" id="GMN47450.1"/>
    </source>
</evidence>
<protein>
    <submittedName>
        <fullName evidence="1">Uncharacterized protein</fullName>
    </submittedName>
</protein>